<dbReference type="EMBL" id="CADCWG010000209">
    <property type="protein sequence ID" value="CAA9566205.1"/>
    <property type="molecule type" value="Genomic_DNA"/>
</dbReference>
<proteinExistence type="predicted"/>
<evidence type="ECO:0000313" key="2">
    <source>
        <dbReference type="EMBL" id="CAA9566205.1"/>
    </source>
</evidence>
<feature type="compositionally biased region" description="Basic and acidic residues" evidence="1">
    <location>
        <begin position="43"/>
        <end position="54"/>
    </location>
</feature>
<feature type="region of interest" description="Disordered" evidence="1">
    <location>
        <begin position="1"/>
        <end position="96"/>
    </location>
</feature>
<protein>
    <submittedName>
        <fullName evidence="2">Uncharacterized protein</fullName>
    </submittedName>
</protein>
<accession>A0A6J4V434</accession>
<feature type="non-terminal residue" evidence="2">
    <location>
        <position position="1"/>
    </location>
</feature>
<organism evidence="2">
    <name type="scientific">uncultured Thermomicrobiales bacterium</name>
    <dbReference type="NCBI Taxonomy" id="1645740"/>
    <lineage>
        <taxon>Bacteria</taxon>
        <taxon>Pseudomonadati</taxon>
        <taxon>Thermomicrobiota</taxon>
        <taxon>Thermomicrobia</taxon>
        <taxon>Thermomicrobiales</taxon>
        <taxon>environmental samples</taxon>
    </lineage>
</organism>
<feature type="non-terminal residue" evidence="2">
    <location>
        <position position="96"/>
    </location>
</feature>
<gene>
    <name evidence="2" type="ORF">AVDCRST_MAG49-3075</name>
</gene>
<sequence length="96" mass="10041">VLSSGGVRRTGPGAEHRADQKVHASFADGALRRAGGHSGLRGDPGDRVAADRHGLRGRHRHLWDPRGGGSRDPGVAGLDRTDRRGGGQPASLRGRV</sequence>
<name>A0A6J4V434_9BACT</name>
<reference evidence="2" key="1">
    <citation type="submission" date="2020-02" db="EMBL/GenBank/DDBJ databases">
        <authorList>
            <person name="Meier V. D."/>
        </authorList>
    </citation>
    <scope>NUCLEOTIDE SEQUENCE</scope>
    <source>
        <strain evidence="2">AVDCRST_MAG49</strain>
    </source>
</reference>
<dbReference type="AlphaFoldDB" id="A0A6J4V434"/>
<evidence type="ECO:0000256" key="1">
    <source>
        <dbReference type="SAM" id="MobiDB-lite"/>
    </source>
</evidence>